<dbReference type="Proteomes" id="UP000054359">
    <property type="component" value="Unassembled WGS sequence"/>
</dbReference>
<evidence type="ECO:0000313" key="1">
    <source>
        <dbReference type="EMBL" id="KFM70859.1"/>
    </source>
</evidence>
<dbReference type="EMBL" id="KK117580">
    <property type="protein sequence ID" value="KFM70859.1"/>
    <property type="molecule type" value="Genomic_DNA"/>
</dbReference>
<name>A0A087U0H0_STEMI</name>
<dbReference type="AlphaFoldDB" id="A0A087U0H0"/>
<reference evidence="1 2" key="1">
    <citation type="submission" date="2013-11" db="EMBL/GenBank/DDBJ databases">
        <title>Genome sequencing of Stegodyphus mimosarum.</title>
        <authorList>
            <person name="Bechsgaard J."/>
        </authorList>
    </citation>
    <scope>NUCLEOTIDE SEQUENCE [LARGE SCALE GENOMIC DNA]</scope>
</reference>
<protein>
    <submittedName>
        <fullName evidence="1">Uncharacterized protein</fullName>
    </submittedName>
</protein>
<organism evidence="1 2">
    <name type="scientific">Stegodyphus mimosarum</name>
    <name type="common">African social velvet spider</name>
    <dbReference type="NCBI Taxonomy" id="407821"/>
    <lineage>
        <taxon>Eukaryota</taxon>
        <taxon>Metazoa</taxon>
        <taxon>Ecdysozoa</taxon>
        <taxon>Arthropoda</taxon>
        <taxon>Chelicerata</taxon>
        <taxon>Arachnida</taxon>
        <taxon>Araneae</taxon>
        <taxon>Araneomorphae</taxon>
        <taxon>Entelegynae</taxon>
        <taxon>Eresoidea</taxon>
        <taxon>Eresidae</taxon>
        <taxon>Stegodyphus</taxon>
    </lineage>
</organism>
<gene>
    <name evidence="1" type="ORF">X975_22856</name>
</gene>
<sequence>MKLLQDVAHLLMNICSFCNFAEILKFCRFGAVLRSKTNAFFCLNTFVQSMMCILLQKKFLSIYAGF</sequence>
<accession>A0A087U0H0</accession>
<keyword evidence="2" id="KW-1185">Reference proteome</keyword>
<feature type="non-terminal residue" evidence="1">
    <location>
        <position position="66"/>
    </location>
</feature>
<proteinExistence type="predicted"/>
<evidence type="ECO:0000313" key="2">
    <source>
        <dbReference type="Proteomes" id="UP000054359"/>
    </source>
</evidence>